<comment type="caution">
    <text evidence="1">The sequence shown here is derived from an EMBL/GenBank/DDBJ whole genome shotgun (WGS) entry which is preliminary data.</text>
</comment>
<name>A0ACC0WC39_9STRA</name>
<gene>
    <name evidence="1" type="ORF">PsorP6_017077</name>
</gene>
<evidence type="ECO:0000313" key="1">
    <source>
        <dbReference type="EMBL" id="KAI9916127.1"/>
    </source>
</evidence>
<dbReference type="EMBL" id="CM047581">
    <property type="protein sequence ID" value="KAI9916127.1"/>
    <property type="molecule type" value="Genomic_DNA"/>
</dbReference>
<evidence type="ECO:0000313" key="2">
    <source>
        <dbReference type="Proteomes" id="UP001163321"/>
    </source>
</evidence>
<protein>
    <submittedName>
        <fullName evidence="1">Uncharacterized protein</fullName>
    </submittedName>
</protein>
<dbReference type="Proteomes" id="UP001163321">
    <property type="component" value="Chromosome 2"/>
</dbReference>
<keyword evidence="2" id="KW-1185">Reference proteome</keyword>
<reference evidence="1 2" key="1">
    <citation type="journal article" date="2022" name="bioRxiv">
        <title>The genome of the oomycete Peronosclerospora sorghi, a cosmopolitan pathogen of maize and sorghum, is inflated with dispersed pseudogenes.</title>
        <authorList>
            <person name="Fletcher K."/>
            <person name="Martin F."/>
            <person name="Isakeit T."/>
            <person name="Cavanaugh K."/>
            <person name="Magill C."/>
            <person name="Michelmore R."/>
        </authorList>
    </citation>
    <scope>NUCLEOTIDE SEQUENCE [LARGE SCALE GENOMIC DNA]</scope>
    <source>
        <strain evidence="1">P6</strain>
    </source>
</reference>
<organism evidence="1 2">
    <name type="scientific">Peronosclerospora sorghi</name>
    <dbReference type="NCBI Taxonomy" id="230839"/>
    <lineage>
        <taxon>Eukaryota</taxon>
        <taxon>Sar</taxon>
        <taxon>Stramenopiles</taxon>
        <taxon>Oomycota</taxon>
        <taxon>Peronosporomycetes</taxon>
        <taxon>Peronosporales</taxon>
        <taxon>Peronosporaceae</taxon>
        <taxon>Peronosclerospora</taxon>
    </lineage>
</organism>
<sequence>MGANMLEVGTNQEDGTWHDYAHATLQKDQQESEVVQQKSQADSEGGMKSVKEKKRSHDKRKGINKNSRKPHLFWTKIGSLRKAKESLLKLHYTEVQANRKAHARAIQGSAEKTTRSLKEMAETLEIAREMLTEAEARAVCADEEHEADLKALSEMKSQSEAQSTEVEQLQERIHELQELQIQRKSDAETAEKTKDRHGAELATKDDIISTLKSKLEEVKAAYKWLKGHAKHVQDKLTHETAKNDRLMTSLEALKAQDVALAAELEAVQVELAASRAQSSVMSEESCQQSERAAETVAQHEAQIEVLMSRVSVSDEGLAQTRRQHAIEVQKQKETLQSALAQKEIERLIHGMQRVEEELAHAQGPREEARTCLERHVEAETERVQAALATLETYKKRAHCALKKTSRESKQQVSDAVARTSELQRELDAVKSCITGLESELKDARRCLEEEAVRRGELERVQAEVSRLNDVLARIETPLCAQMTELTARNDALE</sequence>
<proteinExistence type="predicted"/>
<accession>A0ACC0WC39</accession>